<evidence type="ECO:0000256" key="4">
    <source>
        <dbReference type="ARBA" id="ARBA00023118"/>
    </source>
</evidence>
<feature type="signal peptide" evidence="7">
    <location>
        <begin position="1"/>
        <end position="21"/>
    </location>
</feature>
<dbReference type="PROSITE" id="PS00252">
    <property type="entry name" value="INTERFERON_A_B_D"/>
    <property type="match status" value="1"/>
</dbReference>
<keyword evidence="7" id="KW-0732">Signal</keyword>
<keyword evidence="9" id="KW-1185">Reference proteome</keyword>
<evidence type="ECO:0000256" key="7">
    <source>
        <dbReference type="SAM" id="SignalP"/>
    </source>
</evidence>
<dbReference type="PANTHER" id="PTHR11691">
    <property type="entry name" value="TYPE I INTERFERON"/>
    <property type="match status" value="1"/>
</dbReference>
<feature type="chain" id="PRO_5045115838" evidence="7">
    <location>
        <begin position="22"/>
        <end position="192"/>
    </location>
</feature>
<gene>
    <name evidence="8" type="ORF">MPIPNATIZW_LOCUS2373</name>
</gene>
<dbReference type="PANTHER" id="PTHR11691:SF61">
    <property type="entry name" value="INTERFERON-DELTA-4"/>
    <property type="match status" value="1"/>
</dbReference>
<evidence type="ECO:0000256" key="2">
    <source>
        <dbReference type="ARBA" id="ARBA00022514"/>
    </source>
</evidence>
<accession>A0ABN9ZD20</accession>
<evidence type="ECO:0000256" key="5">
    <source>
        <dbReference type="ARBA" id="ARBA00023157"/>
    </source>
</evidence>
<evidence type="ECO:0000313" key="8">
    <source>
        <dbReference type="EMBL" id="CAK6434067.1"/>
    </source>
</evidence>
<keyword evidence="3" id="KW-0964">Secreted</keyword>
<keyword evidence="2 6" id="KW-0202">Cytokine</keyword>
<dbReference type="EMBL" id="OY882867">
    <property type="protein sequence ID" value="CAK6434067.1"/>
    <property type="molecule type" value="Genomic_DNA"/>
</dbReference>
<evidence type="ECO:0000313" key="9">
    <source>
        <dbReference type="Proteomes" id="UP001314169"/>
    </source>
</evidence>
<dbReference type="InterPro" id="IPR009079">
    <property type="entry name" value="4_helix_cytokine-like_core"/>
</dbReference>
<comment type="similarity">
    <text evidence="6">Belongs to the alpha/beta interferon family.</text>
</comment>
<evidence type="ECO:0000256" key="3">
    <source>
        <dbReference type="ARBA" id="ARBA00022525"/>
    </source>
</evidence>
<dbReference type="PRINTS" id="PR00266">
    <property type="entry name" value="INTERFERONAB"/>
</dbReference>
<protein>
    <submittedName>
        <fullName evidence="8">Uncharacterized protein</fullName>
    </submittedName>
</protein>
<dbReference type="SMART" id="SM00076">
    <property type="entry name" value="IFabd"/>
    <property type="match status" value="1"/>
</dbReference>
<dbReference type="InterPro" id="IPR000471">
    <property type="entry name" value="Interferon_alpha/beta/delta"/>
</dbReference>
<dbReference type="Gene3D" id="1.20.1250.10">
    <property type="match status" value="1"/>
</dbReference>
<evidence type="ECO:0000256" key="6">
    <source>
        <dbReference type="RuleBase" id="RU000436"/>
    </source>
</evidence>
<name>A0ABN9ZD20_PIPNA</name>
<dbReference type="Pfam" id="PF00143">
    <property type="entry name" value="Interferon"/>
    <property type="match status" value="1"/>
</dbReference>
<evidence type="ECO:0000256" key="1">
    <source>
        <dbReference type="ARBA" id="ARBA00004613"/>
    </source>
</evidence>
<keyword evidence="5" id="KW-1015">Disulfide bond</keyword>
<dbReference type="SUPFAM" id="SSF47266">
    <property type="entry name" value="4-helical cytokines"/>
    <property type="match status" value="1"/>
</dbReference>
<dbReference type="Proteomes" id="UP001314169">
    <property type="component" value="Chromosome 10"/>
</dbReference>
<organism evidence="8 9">
    <name type="scientific">Pipistrellus nathusii</name>
    <name type="common">Nathusius' pipistrelle</name>
    <dbReference type="NCBI Taxonomy" id="59473"/>
    <lineage>
        <taxon>Eukaryota</taxon>
        <taxon>Metazoa</taxon>
        <taxon>Chordata</taxon>
        <taxon>Craniata</taxon>
        <taxon>Vertebrata</taxon>
        <taxon>Euteleostomi</taxon>
        <taxon>Mammalia</taxon>
        <taxon>Eutheria</taxon>
        <taxon>Laurasiatheria</taxon>
        <taxon>Chiroptera</taxon>
        <taxon>Yangochiroptera</taxon>
        <taxon>Vespertilionidae</taxon>
        <taxon>Pipistrellus</taxon>
    </lineage>
</organism>
<comment type="subcellular location">
    <subcellularLocation>
        <location evidence="1">Secreted</location>
    </subcellularLocation>
</comment>
<reference evidence="8" key="1">
    <citation type="submission" date="2023-12" db="EMBL/GenBank/DDBJ databases">
        <authorList>
            <person name="Brown T."/>
        </authorList>
    </citation>
    <scope>NUCLEOTIDE SEQUENCE</scope>
</reference>
<keyword evidence="4 6" id="KW-0051">Antiviral defense</keyword>
<proteinExistence type="inferred from homology"/>
<sequence>MAQISVWLMAGAMLCSSPAGALEGDALWMQRTDNLRVFNILRQLQRTPPHLCLGDRNNFTFPWNRGTIPQMHKTQRTCLHYQMLLQMFTLFSAQCSLAAWDHTLLSQLLSSLHHSLEHLEQLEHLEHLEEREGEDRACPKVRILLRKYFQRIYNYLRGKNYSACAWEVVRVEMTLRIAIMYRSSKESQPTQN</sequence>